<dbReference type="EMBL" id="FUYS01000004">
    <property type="protein sequence ID" value="SKB59064.1"/>
    <property type="molecule type" value="Genomic_DNA"/>
</dbReference>
<dbReference type="InterPro" id="IPR015943">
    <property type="entry name" value="WD40/YVTN_repeat-like_dom_sf"/>
</dbReference>
<dbReference type="Proteomes" id="UP000190541">
    <property type="component" value="Unassembled WGS sequence"/>
</dbReference>
<evidence type="ECO:0000256" key="2">
    <source>
        <dbReference type="SAM" id="Phobius"/>
    </source>
</evidence>
<feature type="transmembrane region" description="Helical" evidence="2">
    <location>
        <begin position="743"/>
        <end position="763"/>
    </location>
</feature>
<dbReference type="InterPro" id="IPR036890">
    <property type="entry name" value="HATPase_C_sf"/>
</dbReference>
<evidence type="ECO:0000259" key="3">
    <source>
        <dbReference type="PROSITE" id="PS50109"/>
    </source>
</evidence>
<dbReference type="PANTHER" id="PTHR43547:SF2">
    <property type="entry name" value="HYBRID SIGNAL TRANSDUCTION HISTIDINE KINASE C"/>
    <property type="match status" value="1"/>
</dbReference>
<organism evidence="4 5">
    <name type="scientific">Parapedobacter luteus</name>
    <dbReference type="NCBI Taxonomy" id="623280"/>
    <lineage>
        <taxon>Bacteria</taxon>
        <taxon>Pseudomonadati</taxon>
        <taxon>Bacteroidota</taxon>
        <taxon>Sphingobacteriia</taxon>
        <taxon>Sphingobacteriales</taxon>
        <taxon>Sphingobacteriaceae</taxon>
        <taxon>Parapedobacter</taxon>
    </lineage>
</organism>
<dbReference type="PANTHER" id="PTHR43547">
    <property type="entry name" value="TWO-COMPONENT HISTIDINE KINASE"/>
    <property type="match status" value="1"/>
</dbReference>
<dbReference type="SUPFAM" id="SSF55874">
    <property type="entry name" value="ATPase domain of HSP90 chaperone/DNA topoisomerase II/histidine kinase"/>
    <property type="match status" value="1"/>
</dbReference>
<dbReference type="SUPFAM" id="SSF63829">
    <property type="entry name" value="Calcium-dependent phosphotriesterase"/>
    <property type="match status" value="1"/>
</dbReference>
<dbReference type="InterPro" id="IPR003594">
    <property type="entry name" value="HATPase_dom"/>
</dbReference>
<proteinExistence type="predicted"/>
<dbReference type="SUPFAM" id="SSF47384">
    <property type="entry name" value="Homodimeric domain of signal transducing histidine kinase"/>
    <property type="match status" value="1"/>
</dbReference>
<dbReference type="OrthoDB" id="8676692at2"/>
<dbReference type="RefSeq" id="WP_079716923.1">
    <property type="nucleotide sequence ID" value="NZ_FUYS01000004.1"/>
</dbReference>
<dbReference type="AlphaFoldDB" id="A0A1T5CHZ1"/>
<gene>
    <name evidence="4" type="ORF">SAMN05660226_02249</name>
</gene>
<evidence type="ECO:0000313" key="5">
    <source>
        <dbReference type="Proteomes" id="UP000190541"/>
    </source>
</evidence>
<dbReference type="Gene3D" id="2.60.40.10">
    <property type="entry name" value="Immunoglobulins"/>
    <property type="match status" value="1"/>
</dbReference>
<dbReference type="Pfam" id="PF02518">
    <property type="entry name" value="HATPase_c"/>
    <property type="match status" value="1"/>
</dbReference>
<evidence type="ECO:0000313" key="4">
    <source>
        <dbReference type="EMBL" id="SKB59064.1"/>
    </source>
</evidence>
<name>A0A1T5CHZ1_9SPHI</name>
<dbReference type="InterPro" id="IPR013783">
    <property type="entry name" value="Ig-like_fold"/>
</dbReference>
<sequence>MFITTVTVSNRLICRIFLLCVTLLLIVQLPRANTSNNGYLIKQYTDEHGLPQNSIKGIGQDNLGFVWLITEKGPVRYDGDGLFRTFDDLSTKLKSDRMVALYRGSQPNEFWAQSEFNEMILLKDGKPTTSEKPLWGVLQKLRSIREKTLYHSVRLPPSYPDYTPQHLVVPDGAGGDFVISSDSISVFPPFHMSPTASIPFADANPWQFASLHGKLYYFEGIRQYTEINKEACVAKKNIGGDLSDLPNSTPFNLYWNPVSNQLFVYAANSLYRLAETEDGNLSGTLLLTGFDFRQHDIIAVHHLASEGQILLGSETDGLFVIQKRFFTPLTIDLPHANNVFYTQALLPNGSLLSDHGAIFDNDGTLKRALPLVGKKHQRGQIIGPGETIWILLKDTIMILSRDASRIVDIKPNPMQLKYIYKDDSARYWLGGEENLLAYYDASRDTFVVRASLPSAITYIERADDSVLFIGTRKGLFSYNTVSTTVTGIPAFGDMHIRSIRRESDRRHWVTTYQHGFFLYENGHITAFPLDKNRHLTTSHCTLEDDNGFIWISTNKGLFKVSKQQLLDYKKNNSETPFYFYYNKNWGFDSNEFNGGCMPCAIKLPDGRFSFPSLRGLVQFDPMTIIDEFPDDAIILDKVSLNGDPLRIGDTIQIPRNFSRLDIKIATPFYGNPHNMEIEYMLDRSDKPSSEWLPFNGIHNSLSINNLSSGSHLLRIRMRSGLTLRDFKYANFRLHVQPLFHETWWFTAIFCMSIGLIFWLMIYVRTKLVLKQNRLLIQKVNERTEDLKKQYEWQQHLSASITHDIKAPLHYVVQTLHAMQSRAKAQRITSGEIQQIYHATQHIYQYSNNLTNLSRIMRTKEWLVLRDVCLHQVVQSQVDIFLPIAKLRGNTITNEIPQDTVINAHADILSVIIHNILDNAIKFTKGGQITISVENMAAGLVSFSISDTGVGLRPEQVAYYNTNQHVPTNRNALEKETGFGLMLAKDMAQLINAEMHIRSVLGKGTTIVFALRQNHATGIYQSIP</sequence>
<feature type="transmembrane region" description="Helical" evidence="2">
    <location>
        <begin position="12"/>
        <end position="29"/>
    </location>
</feature>
<dbReference type="STRING" id="623280.SAMN05660226_02249"/>
<dbReference type="InterPro" id="IPR036097">
    <property type="entry name" value="HisK_dim/P_sf"/>
</dbReference>
<dbReference type="InterPro" id="IPR005467">
    <property type="entry name" value="His_kinase_dom"/>
</dbReference>
<feature type="domain" description="Histidine kinase" evidence="3">
    <location>
        <begin position="799"/>
        <end position="1014"/>
    </location>
</feature>
<evidence type="ECO:0000256" key="1">
    <source>
        <dbReference type="ARBA" id="ARBA00022553"/>
    </source>
</evidence>
<accession>A0A1T5CHZ1</accession>
<keyword evidence="5" id="KW-1185">Reference proteome</keyword>
<dbReference type="Gene3D" id="2.130.10.10">
    <property type="entry name" value="YVTN repeat-like/Quinoprotein amine dehydrogenase"/>
    <property type="match status" value="2"/>
</dbReference>
<keyword evidence="1" id="KW-0597">Phosphoprotein</keyword>
<reference evidence="4 5" key="1">
    <citation type="submission" date="2017-02" db="EMBL/GenBank/DDBJ databases">
        <authorList>
            <person name="Peterson S.W."/>
        </authorList>
    </citation>
    <scope>NUCLEOTIDE SEQUENCE [LARGE SCALE GENOMIC DNA]</scope>
    <source>
        <strain evidence="4 5">DSM 22899</strain>
    </source>
</reference>
<protein>
    <submittedName>
        <fullName evidence="4">Histidine kinase-, DNA gyrase B-, and HSP90-like ATPase</fullName>
    </submittedName>
</protein>
<dbReference type="GO" id="GO:0000155">
    <property type="term" value="F:phosphorelay sensor kinase activity"/>
    <property type="evidence" value="ECO:0007669"/>
    <property type="project" value="InterPro"/>
</dbReference>
<keyword evidence="2" id="KW-0472">Membrane</keyword>
<dbReference type="SMART" id="SM00387">
    <property type="entry name" value="HATPase_c"/>
    <property type="match status" value="1"/>
</dbReference>
<keyword evidence="2" id="KW-1133">Transmembrane helix</keyword>
<keyword evidence="2" id="KW-0812">Transmembrane</keyword>
<dbReference type="Gene3D" id="3.30.565.10">
    <property type="entry name" value="Histidine kinase-like ATPase, C-terminal domain"/>
    <property type="match status" value="1"/>
</dbReference>
<dbReference type="PROSITE" id="PS50109">
    <property type="entry name" value="HIS_KIN"/>
    <property type="match status" value="1"/>
</dbReference>
<keyword evidence="4" id="KW-0808">Transferase</keyword>
<keyword evidence="4" id="KW-0418">Kinase</keyword>
<dbReference type="Gene3D" id="1.10.287.130">
    <property type="match status" value="1"/>
</dbReference>